<dbReference type="GO" id="GO:0003824">
    <property type="term" value="F:catalytic activity"/>
    <property type="evidence" value="ECO:0007669"/>
    <property type="project" value="InterPro"/>
</dbReference>
<dbReference type="GO" id="GO:0007508">
    <property type="term" value="P:larval heart development"/>
    <property type="evidence" value="ECO:0007669"/>
    <property type="project" value="TreeGrafter"/>
</dbReference>
<evidence type="ECO:0000256" key="1">
    <source>
        <dbReference type="SAM" id="MobiDB-lite"/>
    </source>
</evidence>
<reference evidence="3" key="2">
    <citation type="submission" date="2022-06" db="UniProtKB">
        <authorList>
            <consortium name="EnsemblMetazoa"/>
        </authorList>
    </citation>
    <scope>IDENTIFICATION</scope>
    <source>
        <strain evidence="3">DF5081</strain>
    </source>
</reference>
<dbReference type="SUPFAM" id="SSF56219">
    <property type="entry name" value="DNase I-like"/>
    <property type="match status" value="1"/>
</dbReference>
<name>A0A8R1HWX4_CAEJA</name>
<keyword evidence="4" id="KW-1185">Reference proteome</keyword>
<evidence type="ECO:0000313" key="3">
    <source>
        <dbReference type="EnsemblMetazoa" id="CJA14300.1"/>
    </source>
</evidence>
<reference evidence="4" key="1">
    <citation type="submission" date="2010-08" db="EMBL/GenBank/DDBJ databases">
        <authorList>
            <consortium name="Caenorhabditis japonica Sequencing Consortium"/>
            <person name="Wilson R.K."/>
        </authorList>
    </citation>
    <scope>NUCLEOTIDE SEQUENCE [LARGE SCALE GENOMIC DNA]</scope>
    <source>
        <strain evidence="4">DF5081</strain>
    </source>
</reference>
<dbReference type="Pfam" id="PF14529">
    <property type="entry name" value="Exo_endo_phos_2"/>
    <property type="match status" value="1"/>
</dbReference>
<dbReference type="EnsemblMetazoa" id="CJA14300.1">
    <property type="protein sequence ID" value="CJA14300.1"/>
    <property type="gene ID" value="WBGene00133504"/>
</dbReference>
<organism evidence="3 4">
    <name type="scientific">Caenorhabditis japonica</name>
    <dbReference type="NCBI Taxonomy" id="281687"/>
    <lineage>
        <taxon>Eukaryota</taxon>
        <taxon>Metazoa</taxon>
        <taxon>Ecdysozoa</taxon>
        <taxon>Nematoda</taxon>
        <taxon>Chromadorea</taxon>
        <taxon>Rhabditida</taxon>
        <taxon>Rhabditina</taxon>
        <taxon>Rhabditomorpha</taxon>
        <taxon>Rhabditoidea</taxon>
        <taxon>Rhabditidae</taxon>
        <taxon>Peloderinae</taxon>
        <taxon>Caenorhabditis</taxon>
    </lineage>
</organism>
<dbReference type="InterPro" id="IPR036691">
    <property type="entry name" value="Endo/exonu/phosph_ase_sf"/>
</dbReference>
<feature type="region of interest" description="Disordered" evidence="1">
    <location>
        <begin position="82"/>
        <end position="111"/>
    </location>
</feature>
<evidence type="ECO:0000259" key="2">
    <source>
        <dbReference type="Pfam" id="PF14529"/>
    </source>
</evidence>
<dbReference type="Proteomes" id="UP000005237">
    <property type="component" value="Unassembled WGS sequence"/>
</dbReference>
<dbReference type="GO" id="GO:0031012">
    <property type="term" value="C:extracellular matrix"/>
    <property type="evidence" value="ECO:0007669"/>
    <property type="project" value="TreeGrafter"/>
</dbReference>
<accession>A0A8R1HWX4</accession>
<dbReference type="InterPro" id="IPR005135">
    <property type="entry name" value="Endo/exonuclease/phosphatase"/>
</dbReference>
<dbReference type="PANTHER" id="PTHR33395">
    <property type="entry name" value="TRANSCRIPTASE, PUTATIVE-RELATED-RELATED"/>
    <property type="match status" value="1"/>
</dbReference>
<feature type="domain" description="Endonuclease/exonuclease/phosphatase" evidence="2">
    <location>
        <begin position="484"/>
        <end position="591"/>
    </location>
</feature>
<dbReference type="PANTHER" id="PTHR33395:SF22">
    <property type="entry name" value="REVERSE TRANSCRIPTASE DOMAIN-CONTAINING PROTEIN"/>
    <property type="match status" value="1"/>
</dbReference>
<dbReference type="GO" id="GO:0061343">
    <property type="term" value="P:cell adhesion involved in heart morphogenesis"/>
    <property type="evidence" value="ECO:0007669"/>
    <property type="project" value="TreeGrafter"/>
</dbReference>
<evidence type="ECO:0000313" key="4">
    <source>
        <dbReference type="Proteomes" id="UP000005237"/>
    </source>
</evidence>
<dbReference type="Gene3D" id="3.60.10.10">
    <property type="entry name" value="Endonuclease/exonuclease/phosphatase"/>
    <property type="match status" value="1"/>
</dbReference>
<protein>
    <submittedName>
        <fullName evidence="3">Endo/exonuclease/phosphatase domain-containing protein</fullName>
    </submittedName>
</protein>
<proteinExistence type="predicted"/>
<sequence>MLSPTAEPKRNRTNEISREAANITVNGNKDDENADVNVLQFSNAPNPNTTTTSTTITNSASADITNTASGTVETTIAETFTTTGSSSTTLPNTNSTDFTMPATNSMSTTKVSSTTTMADMITTIGSITTSLPDSVLTTNAPSNTTMADIISTIGSSNLTMADITTSTAPESNLCKIILTMATVIQNLQDQNSTLLFKIESLENEVSEIKKIQYPLSKRRSFAEVVSKNVSKPINAPTEISASPLQSSTVMKTTEIPNKLLTRKTCIIVRNATLPANKEDDISFGRSLTAACSVAEPEAVFRITLETGPPLLKIQLKSQNDAHTVMKLFEKVKTTMEAWRDAIVRPDLSKPDLAKYRLAWKDAIKRNNEANRGFLHSRGPSKPITIGYANCFSIANKILRLDFLRSFYNLDIICLTETKLDDSFPDAFLSFNNDFTVIRRDRNRHGGGVAILISKQLRTVPIISANGPNSAEVCGVDIMSNGNTIRVLVAYHPSHSSDSNDLLTTLDSLLSTNKHCIVFGDFNMPHINWLNCTGSDNICSNFVSFVMQHGLTQHVLAPTRHNPDNILDLCLTNTAILQEVSVGELFSDHRLITAKLCLSKKTLMRTKQTPNFRKANYHAINYFMSNINWNLEFNGLSINQMYELFLEKMHTLINLYVPRITVNPARKHHSNQIRTLQRKKLAVWRREGNSALYKDLSNKLKVSLISEEKTRVEAKLVNGSSKDFFKFINLQMKGTSEIGVMKNGINLIDDDKMKSELFASSFSSVFTRDNGLLPSFPSRTAAVIDDIVFEPFMVEHALYKLIGKLNTTPDELPAFLLKKVCTAIAFPLCIIFNVSLKFGQLPEKWKMGIVVPLHKKGPHSDTGNYRQISLTSSVCKTLEKMVRREIVKHLANNQLIAREQCALSTKVRQICR</sequence>
<feature type="compositionally biased region" description="Low complexity" evidence="1">
    <location>
        <begin position="82"/>
        <end position="96"/>
    </location>
</feature>
<dbReference type="AlphaFoldDB" id="A0A8R1HWX4"/>